<comment type="caution">
    <text evidence="2">The sequence shown here is derived from an EMBL/GenBank/DDBJ whole genome shotgun (WGS) entry which is preliminary data.</text>
</comment>
<accession>A0AAD7HWK4</accession>
<feature type="compositionally biased region" description="Basic and acidic residues" evidence="1">
    <location>
        <begin position="1"/>
        <end position="10"/>
    </location>
</feature>
<dbReference type="Proteomes" id="UP001215598">
    <property type="component" value="Unassembled WGS sequence"/>
</dbReference>
<feature type="region of interest" description="Disordered" evidence="1">
    <location>
        <begin position="207"/>
        <end position="265"/>
    </location>
</feature>
<evidence type="ECO:0000313" key="3">
    <source>
        <dbReference type="Proteomes" id="UP001215598"/>
    </source>
</evidence>
<evidence type="ECO:0000313" key="2">
    <source>
        <dbReference type="EMBL" id="KAJ7729978.1"/>
    </source>
</evidence>
<keyword evidence="3" id="KW-1185">Reference proteome</keyword>
<dbReference type="EMBL" id="JARKIB010000162">
    <property type="protein sequence ID" value="KAJ7729978.1"/>
    <property type="molecule type" value="Genomic_DNA"/>
</dbReference>
<feature type="compositionally biased region" description="Basic and acidic residues" evidence="1">
    <location>
        <begin position="226"/>
        <end position="242"/>
    </location>
</feature>
<proteinExistence type="predicted"/>
<sequence length="265" mass="30238">MQSRMKEKRRETNRRRKEKECDSGDFLVNDHPCPCCREGLGHSEGPKGYMSARDGRQKAGHGAGRSAGHTKKLDDVSVSAPRHEPHLSVVILRPTRALVSSYASKAGDRDAHPPRPRNGRGLRDSAPRRRRKTYAYESPHRTQPFGFRPRIPRPRGARMCQPKTLPTHQHRAPCTVDRHRRIHARRASVSLSLSSYGCAHGYTVSPRRTQPRFRPRLRGLAHRGRHPDSERRDRLGRLDTRRPVPSYRPTPARFHPTGQEHDGMG</sequence>
<dbReference type="AlphaFoldDB" id="A0AAD7HWK4"/>
<name>A0AAD7HWK4_9AGAR</name>
<feature type="region of interest" description="Disordered" evidence="1">
    <location>
        <begin position="1"/>
        <end position="81"/>
    </location>
</feature>
<organism evidence="2 3">
    <name type="scientific">Mycena metata</name>
    <dbReference type="NCBI Taxonomy" id="1033252"/>
    <lineage>
        <taxon>Eukaryota</taxon>
        <taxon>Fungi</taxon>
        <taxon>Dikarya</taxon>
        <taxon>Basidiomycota</taxon>
        <taxon>Agaricomycotina</taxon>
        <taxon>Agaricomycetes</taxon>
        <taxon>Agaricomycetidae</taxon>
        <taxon>Agaricales</taxon>
        <taxon>Marasmiineae</taxon>
        <taxon>Mycenaceae</taxon>
        <taxon>Mycena</taxon>
    </lineage>
</organism>
<feature type="compositionally biased region" description="Basic residues" evidence="1">
    <location>
        <begin position="209"/>
        <end position="225"/>
    </location>
</feature>
<gene>
    <name evidence="2" type="ORF">B0H16DRAFT_223894</name>
</gene>
<evidence type="ECO:0000256" key="1">
    <source>
        <dbReference type="SAM" id="MobiDB-lite"/>
    </source>
</evidence>
<feature type="region of interest" description="Disordered" evidence="1">
    <location>
        <begin position="102"/>
        <end position="154"/>
    </location>
</feature>
<feature type="compositionally biased region" description="Basic and acidic residues" evidence="1">
    <location>
        <begin position="71"/>
        <end position="81"/>
    </location>
</feature>
<protein>
    <submittedName>
        <fullName evidence="2">Uncharacterized protein</fullName>
    </submittedName>
</protein>
<reference evidence="2" key="1">
    <citation type="submission" date="2023-03" db="EMBL/GenBank/DDBJ databases">
        <title>Massive genome expansion in bonnet fungi (Mycena s.s.) driven by repeated elements and novel gene families across ecological guilds.</title>
        <authorList>
            <consortium name="Lawrence Berkeley National Laboratory"/>
            <person name="Harder C.B."/>
            <person name="Miyauchi S."/>
            <person name="Viragh M."/>
            <person name="Kuo A."/>
            <person name="Thoen E."/>
            <person name="Andreopoulos B."/>
            <person name="Lu D."/>
            <person name="Skrede I."/>
            <person name="Drula E."/>
            <person name="Henrissat B."/>
            <person name="Morin E."/>
            <person name="Kohler A."/>
            <person name="Barry K."/>
            <person name="LaButti K."/>
            <person name="Morin E."/>
            <person name="Salamov A."/>
            <person name="Lipzen A."/>
            <person name="Mereny Z."/>
            <person name="Hegedus B."/>
            <person name="Baldrian P."/>
            <person name="Stursova M."/>
            <person name="Weitz H."/>
            <person name="Taylor A."/>
            <person name="Grigoriev I.V."/>
            <person name="Nagy L.G."/>
            <person name="Martin F."/>
            <person name="Kauserud H."/>
        </authorList>
    </citation>
    <scope>NUCLEOTIDE SEQUENCE</scope>
    <source>
        <strain evidence="2">CBHHK182m</strain>
    </source>
</reference>